<proteinExistence type="predicted"/>
<name>A0A091E844_CORBR</name>
<dbReference type="Proteomes" id="UP000052976">
    <property type="component" value="Unassembled WGS sequence"/>
</dbReference>
<feature type="non-terminal residue" evidence="2">
    <location>
        <position position="50"/>
    </location>
</feature>
<evidence type="ECO:0000313" key="2">
    <source>
        <dbReference type="EMBL" id="KFO54238.1"/>
    </source>
</evidence>
<dbReference type="AlphaFoldDB" id="A0A091E844"/>
<evidence type="ECO:0000313" key="3">
    <source>
        <dbReference type="Proteomes" id="UP000052976"/>
    </source>
</evidence>
<feature type="region of interest" description="Disordered" evidence="1">
    <location>
        <begin position="1"/>
        <end position="36"/>
    </location>
</feature>
<accession>A0A091E844</accession>
<keyword evidence="3" id="KW-1185">Reference proteome</keyword>
<sequence>SSAPLTSMAAPQPLAGGKDEMNSSLIRNNNNKNTHKAPSAFYFSFPFLGG</sequence>
<organism evidence="2 3">
    <name type="scientific">Corvus brachyrhynchos</name>
    <name type="common">American crow</name>
    <dbReference type="NCBI Taxonomy" id="85066"/>
    <lineage>
        <taxon>Eukaryota</taxon>
        <taxon>Metazoa</taxon>
        <taxon>Chordata</taxon>
        <taxon>Craniata</taxon>
        <taxon>Vertebrata</taxon>
        <taxon>Euteleostomi</taxon>
        <taxon>Archelosauria</taxon>
        <taxon>Archosauria</taxon>
        <taxon>Dinosauria</taxon>
        <taxon>Saurischia</taxon>
        <taxon>Theropoda</taxon>
        <taxon>Coelurosauria</taxon>
        <taxon>Aves</taxon>
        <taxon>Neognathae</taxon>
        <taxon>Neoaves</taxon>
        <taxon>Telluraves</taxon>
        <taxon>Australaves</taxon>
        <taxon>Passeriformes</taxon>
        <taxon>Corvoidea</taxon>
        <taxon>Corvidae</taxon>
        <taxon>Corvus</taxon>
    </lineage>
</organism>
<protein>
    <submittedName>
        <fullName evidence="2">Uncharacterized protein</fullName>
    </submittedName>
</protein>
<feature type="non-terminal residue" evidence="2">
    <location>
        <position position="1"/>
    </location>
</feature>
<evidence type="ECO:0000256" key="1">
    <source>
        <dbReference type="SAM" id="MobiDB-lite"/>
    </source>
</evidence>
<dbReference type="EMBL" id="KK718105">
    <property type="protein sequence ID" value="KFO54238.1"/>
    <property type="molecule type" value="Genomic_DNA"/>
</dbReference>
<gene>
    <name evidence="2" type="ORF">N302_13440</name>
</gene>
<reference evidence="2 3" key="1">
    <citation type="submission" date="2014-04" db="EMBL/GenBank/DDBJ databases">
        <title>Genome evolution of avian class.</title>
        <authorList>
            <person name="Zhang G."/>
            <person name="Li C."/>
        </authorList>
    </citation>
    <scope>NUCLEOTIDE SEQUENCE [LARGE SCALE GENOMIC DNA]</scope>
    <source>
        <strain evidence="2">BGI_N302</strain>
    </source>
</reference>